<dbReference type="InterPro" id="IPR035093">
    <property type="entry name" value="RelE/ParE_toxin_dom_sf"/>
</dbReference>
<organism evidence="3 4">
    <name type="scientific">Sinimarinibacterium thermocellulolyticum</name>
    <dbReference type="NCBI Taxonomy" id="3170016"/>
    <lineage>
        <taxon>Bacteria</taxon>
        <taxon>Pseudomonadati</taxon>
        <taxon>Pseudomonadota</taxon>
        <taxon>Gammaproteobacteria</taxon>
        <taxon>Nevskiales</taxon>
        <taxon>Nevskiaceae</taxon>
        <taxon>Sinimarinibacterium</taxon>
    </lineage>
</organism>
<reference evidence="3 4" key="1">
    <citation type="submission" date="2024-06" db="EMBL/GenBank/DDBJ databases">
        <authorList>
            <person name="Li Z."/>
            <person name="Jiang Y."/>
        </authorList>
    </citation>
    <scope>NUCLEOTIDE SEQUENCE [LARGE SCALE GENOMIC DNA]</scope>
    <source>
        <strain evidence="3 4">HSW-8</strain>
    </source>
</reference>
<dbReference type="PANTHER" id="PTHR40588">
    <property type="entry name" value="MRNA INTERFERASE TOXIN YAFQ"/>
    <property type="match status" value="1"/>
</dbReference>
<protein>
    <submittedName>
        <fullName evidence="3">Type II toxin-antitoxin system YafQ family toxin</fullName>
    </submittedName>
</protein>
<dbReference type="Pfam" id="PF15738">
    <property type="entry name" value="YafQ_toxin"/>
    <property type="match status" value="1"/>
</dbReference>
<name>A0ABV2ACY1_9GAMM</name>
<gene>
    <name evidence="3" type="ORF">ABSH63_13905</name>
</gene>
<accession>A0ABV2ACY1</accession>
<keyword evidence="4" id="KW-1185">Reference proteome</keyword>
<feature type="region of interest" description="Disordered" evidence="2">
    <location>
        <begin position="1"/>
        <end position="23"/>
    </location>
</feature>
<dbReference type="PANTHER" id="PTHR40588:SF1">
    <property type="entry name" value="MRNA INTERFERASE TOXIN YAFQ"/>
    <property type="match status" value="1"/>
</dbReference>
<dbReference type="Proteomes" id="UP001465331">
    <property type="component" value="Unassembled WGS sequence"/>
</dbReference>
<evidence type="ECO:0000313" key="4">
    <source>
        <dbReference type="Proteomes" id="UP001465331"/>
    </source>
</evidence>
<dbReference type="NCBIfam" id="TIGR02385">
    <property type="entry name" value="RelE_StbE"/>
    <property type="match status" value="1"/>
</dbReference>
<evidence type="ECO:0000256" key="1">
    <source>
        <dbReference type="ARBA" id="ARBA00022649"/>
    </source>
</evidence>
<proteinExistence type="predicted"/>
<dbReference type="SUPFAM" id="SSF143011">
    <property type="entry name" value="RelE-like"/>
    <property type="match status" value="1"/>
</dbReference>
<dbReference type="InterPro" id="IPR007712">
    <property type="entry name" value="RelE/ParE_toxin"/>
</dbReference>
<evidence type="ECO:0000313" key="3">
    <source>
        <dbReference type="EMBL" id="MES0875093.1"/>
    </source>
</evidence>
<keyword evidence="1" id="KW-1277">Toxin-antitoxin system</keyword>
<dbReference type="InterPro" id="IPR004386">
    <property type="entry name" value="Toxin_YafQ-like"/>
</dbReference>
<sequence length="114" mass="12980">MTSKTQVSAQAKKPASSKRAPLPRASDYTKTFLKDWERLSRSGRYDLKRLKEAMLLLIGNDAPLGPEWLDHPLKGDWADHRECHIGGDFLLIYRLDGNTIIFVRAGTHAELFEE</sequence>
<comment type="caution">
    <text evidence="3">The sequence shown here is derived from an EMBL/GenBank/DDBJ whole genome shotgun (WGS) entry which is preliminary data.</text>
</comment>
<dbReference type="RefSeq" id="WP_352890468.1">
    <property type="nucleotide sequence ID" value="NZ_JBEPIJ010000021.1"/>
</dbReference>
<dbReference type="Gene3D" id="3.30.2310.20">
    <property type="entry name" value="RelE-like"/>
    <property type="match status" value="1"/>
</dbReference>
<evidence type="ECO:0000256" key="2">
    <source>
        <dbReference type="SAM" id="MobiDB-lite"/>
    </source>
</evidence>
<dbReference type="EMBL" id="JBEPIJ010000021">
    <property type="protein sequence ID" value="MES0875093.1"/>
    <property type="molecule type" value="Genomic_DNA"/>
</dbReference>